<reference evidence="2 3" key="1">
    <citation type="journal article" date="2014" name="Agronomy (Basel)">
        <title>A Draft Genome Sequence for Ensete ventricosum, the Drought-Tolerant Tree Against Hunger.</title>
        <authorList>
            <person name="Harrison J."/>
            <person name="Moore K.A."/>
            <person name="Paszkiewicz K."/>
            <person name="Jones T."/>
            <person name="Grant M."/>
            <person name="Ambacheew D."/>
            <person name="Muzemil S."/>
            <person name="Studholme D.J."/>
        </authorList>
    </citation>
    <scope>NUCLEOTIDE SEQUENCE [LARGE SCALE GENOMIC DNA]</scope>
</reference>
<dbReference type="AlphaFoldDB" id="A0A426ZRK6"/>
<organism evidence="2 3">
    <name type="scientific">Ensete ventricosum</name>
    <name type="common">Abyssinian banana</name>
    <name type="synonym">Musa ensete</name>
    <dbReference type="NCBI Taxonomy" id="4639"/>
    <lineage>
        <taxon>Eukaryota</taxon>
        <taxon>Viridiplantae</taxon>
        <taxon>Streptophyta</taxon>
        <taxon>Embryophyta</taxon>
        <taxon>Tracheophyta</taxon>
        <taxon>Spermatophyta</taxon>
        <taxon>Magnoliopsida</taxon>
        <taxon>Liliopsida</taxon>
        <taxon>Zingiberales</taxon>
        <taxon>Musaceae</taxon>
        <taxon>Ensete</taxon>
    </lineage>
</organism>
<name>A0A426ZRK6_ENSVE</name>
<comment type="caution">
    <text evidence="2">The sequence shown here is derived from an EMBL/GenBank/DDBJ whole genome shotgun (WGS) entry which is preliminary data.</text>
</comment>
<sequence length="100" mass="10875">MGTGSGQAEQTTTVSVDSGIGREGENTCGRRPVEWCRRSEEVVMSLPVILQLYGSPAPAQPSDAGNSGWLPIQRLRGTRTRVTLPVQTRGNIRLFHLAEK</sequence>
<dbReference type="Proteomes" id="UP000287651">
    <property type="component" value="Unassembled WGS sequence"/>
</dbReference>
<feature type="region of interest" description="Disordered" evidence="1">
    <location>
        <begin position="1"/>
        <end position="29"/>
    </location>
</feature>
<evidence type="ECO:0000313" key="3">
    <source>
        <dbReference type="Proteomes" id="UP000287651"/>
    </source>
</evidence>
<evidence type="ECO:0000256" key="1">
    <source>
        <dbReference type="SAM" id="MobiDB-lite"/>
    </source>
</evidence>
<feature type="compositionally biased region" description="Polar residues" evidence="1">
    <location>
        <begin position="1"/>
        <end position="16"/>
    </location>
</feature>
<protein>
    <submittedName>
        <fullName evidence="2">Uncharacterized protein</fullName>
    </submittedName>
</protein>
<proteinExistence type="predicted"/>
<gene>
    <name evidence="2" type="ORF">B296_00038935</name>
</gene>
<dbReference type="EMBL" id="AMZH03005346">
    <property type="protein sequence ID" value="RRT66663.1"/>
    <property type="molecule type" value="Genomic_DNA"/>
</dbReference>
<evidence type="ECO:0000313" key="2">
    <source>
        <dbReference type="EMBL" id="RRT66663.1"/>
    </source>
</evidence>
<accession>A0A426ZRK6</accession>